<dbReference type="InterPro" id="IPR010982">
    <property type="entry name" value="Lambda_DNA-bd_dom_sf"/>
</dbReference>
<keyword evidence="3" id="KW-0804">Transcription</keyword>
<dbReference type="KEGG" id="xyl:ET495_06890"/>
<protein>
    <submittedName>
        <fullName evidence="6">LacI family transcriptional regulator</fullName>
    </submittedName>
</protein>
<dbReference type="InterPro" id="IPR028082">
    <property type="entry name" value="Peripla_BP_I"/>
</dbReference>
<dbReference type="GO" id="GO:0000976">
    <property type="term" value="F:transcription cis-regulatory region binding"/>
    <property type="evidence" value="ECO:0007669"/>
    <property type="project" value="TreeGrafter"/>
</dbReference>
<dbReference type="CDD" id="cd01392">
    <property type="entry name" value="HTH_LacI"/>
    <property type="match status" value="1"/>
</dbReference>
<dbReference type="EMBL" id="CP035495">
    <property type="protein sequence ID" value="QAY63013.1"/>
    <property type="molecule type" value="Genomic_DNA"/>
</dbReference>
<dbReference type="SMART" id="SM00354">
    <property type="entry name" value="HTH_LACI"/>
    <property type="match status" value="1"/>
</dbReference>
<dbReference type="PANTHER" id="PTHR30146:SF153">
    <property type="entry name" value="LACTOSE OPERON REPRESSOR"/>
    <property type="match status" value="1"/>
</dbReference>
<accession>A0A4P6EMM9</accession>
<organism evidence="6 7">
    <name type="scientific">Xylanimonas allomyrinae</name>
    <dbReference type="NCBI Taxonomy" id="2509459"/>
    <lineage>
        <taxon>Bacteria</taxon>
        <taxon>Bacillati</taxon>
        <taxon>Actinomycetota</taxon>
        <taxon>Actinomycetes</taxon>
        <taxon>Micrococcales</taxon>
        <taxon>Promicromonosporaceae</taxon>
        <taxon>Xylanimonas</taxon>
    </lineage>
</organism>
<dbReference type="SUPFAM" id="SSF53822">
    <property type="entry name" value="Periplasmic binding protein-like I"/>
    <property type="match status" value="1"/>
</dbReference>
<dbReference type="InterPro" id="IPR046335">
    <property type="entry name" value="LacI/GalR-like_sensor"/>
</dbReference>
<dbReference type="GO" id="GO:0003700">
    <property type="term" value="F:DNA-binding transcription factor activity"/>
    <property type="evidence" value="ECO:0007669"/>
    <property type="project" value="TreeGrafter"/>
</dbReference>
<dbReference type="PROSITE" id="PS50932">
    <property type="entry name" value="HTH_LACI_2"/>
    <property type="match status" value="1"/>
</dbReference>
<feature type="domain" description="HTH lacI-type" evidence="5">
    <location>
        <begin position="70"/>
        <end position="124"/>
    </location>
</feature>
<dbReference type="Gene3D" id="3.40.50.2300">
    <property type="match status" value="2"/>
</dbReference>
<keyword evidence="7" id="KW-1185">Reference proteome</keyword>
<dbReference type="Pfam" id="PF13377">
    <property type="entry name" value="Peripla_BP_3"/>
    <property type="match status" value="1"/>
</dbReference>
<evidence type="ECO:0000256" key="1">
    <source>
        <dbReference type="ARBA" id="ARBA00023015"/>
    </source>
</evidence>
<evidence type="ECO:0000259" key="5">
    <source>
        <dbReference type="PROSITE" id="PS50932"/>
    </source>
</evidence>
<dbReference type="OrthoDB" id="3324394at2"/>
<keyword evidence="1" id="KW-0805">Transcription regulation</keyword>
<reference evidence="6 7" key="1">
    <citation type="submission" date="2019-01" db="EMBL/GenBank/DDBJ databases">
        <title>Genome sequencing of strain 2JSPR-7.</title>
        <authorList>
            <person name="Heo J."/>
            <person name="Kim S.-J."/>
            <person name="Kim J.-S."/>
            <person name="Hong S.-B."/>
            <person name="Kwon S.-W."/>
        </authorList>
    </citation>
    <scope>NUCLEOTIDE SEQUENCE [LARGE SCALE GENOMIC DNA]</scope>
    <source>
        <strain evidence="6 7">2JSPR-7</strain>
    </source>
</reference>
<dbReference type="Pfam" id="PF00356">
    <property type="entry name" value="LacI"/>
    <property type="match status" value="1"/>
</dbReference>
<dbReference type="PROSITE" id="PS00356">
    <property type="entry name" value="HTH_LACI_1"/>
    <property type="match status" value="1"/>
</dbReference>
<name>A0A4P6EMM9_9MICO</name>
<dbReference type="InterPro" id="IPR000843">
    <property type="entry name" value="HTH_LacI"/>
</dbReference>
<gene>
    <name evidence="6" type="ORF">ET495_06890</name>
</gene>
<sequence length="416" mass="43815">MPRRIGTPGWWETILTPLTVGRVKGGCKARCKFAYAVAQIAPARQDHPRSRRARPSTEQGGPVTDAPGRPRLADVAAYAGVSTATVSRVLSGKSTVSAETRQTVLAAADVLGYERPRVSGTRAAGLVGLVVPELTNPIFPAIAQAAEAQLVKAGYTPLLCAQSPGGTTEDEYIETLSEHGADGIVFVSGLHADSLAGHDRYRALRERGMPIVLVGGFAPDVDAPQVATDEATAERLAVRHLVAQGHRHIGLTLGPERFVPSQRKRAGFVDALVSAGLAHDVTDAGTHVASTLYTVEGGQAAANDLLNSGHTALVCASDLMALGAMRAVRSRGLRVPDDVSVVGFDDSPLMAFTEPPLTTVRQPVHVLMRAAVSMLLSEIRGERVTRTELMIEPELVVRGSTGAAPATPPRIDRGEP</sequence>
<dbReference type="Gene3D" id="1.10.260.40">
    <property type="entry name" value="lambda repressor-like DNA-binding domains"/>
    <property type="match status" value="1"/>
</dbReference>
<evidence type="ECO:0000256" key="3">
    <source>
        <dbReference type="ARBA" id="ARBA00023163"/>
    </source>
</evidence>
<dbReference type="CDD" id="cd06292">
    <property type="entry name" value="PBP1_AglR_RafR-like"/>
    <property type="match status" value="1"/>
</dbReference>
<proteinExistence type="predicted"/>
<evidence type="ECO:0000256" key="2">
    <source>
        <dbReference type="ARBA" id="ARBA00023125"/>
    </source>
</evidence>
<evidence type="ECO:0000313" key="7">
    <source>
        <dbReference type="Proteomes" id="UP000291758"/>
    </source>
</evidence>
<dbReference type="Proteomes" id="UP000291758">
    <property type="component" value="Chromosome"/>
</dbReference>
<keyword evidence="2" id="KW-0238">DNA-binding</keyword>
<evidence type="ECO:0000256" key="4">
    <source>
        <dbReference type="SAM" id="MobiDB-lite"/>
    </source>
</evidence>
<evidence type="ECO:0000313" key="6">
    <source>
        <dbReference type="EMBL" id="QAY63013.1"/>
    </source>
</evidence>
<feature type="region of interest" description="Disordered" evidence="4">
    <location>
        <begin position="44"/>
        <end position="69"/>
    </location>
</feature>
<dbReference type="SUPFAM" id="SSF47413">
    <property type="entry name" value="lambda repressor-like DNA-binding domains"/>
    <property type="match status" value="1"/>
</dbReference>
<dbReference type="AlphaFoldDB" id="A0A4P6EMM9"/>
<dbReference type="PANTHER" id="PTHR30146">
    <property type="entry name" value="LACI-RELATED TRANSCRIPTIONAL REPRESSOR"/>
    <property type="match status" value="1"/>
</dbReference>